<protein>
    <submittedName>
        <fullName evidence="1">DUF4439 domain-containing protein</fullName>
    </submittedName>
</protein>
<gene>
    <name evidence="1" type="ORF">G3I53_05765</name>
</gene>
<comment type="caution">
    <text evidence="1">The sequence shown here is derived from an EMBL/GenBank/DDBJ whole genome shotgun (WGS) entry which is preliminary data.</text>
</comment>
<dbReference type="InterPro" id="IPR012347">
    <property type="entry name" value="Ferritin-like"/>
</dbReference>
<dbReference type="Gene3D" id="1.20.1260.10">
    <property type="match status" value="1"/>
</dbReference>
<feature type="non-terminal residue" evidence="1">
    <location>
        <position position="29"/>
    </location>
</feature>
<dbReference type="EMBL" id="JAAGMD010000159">
    <property type="protein sequence ID" value="NEA85570.1"/>
    <property type="molecule type" value="Genomic_DNA"/>
</dbReference>
<sequence length="29" mass="3091">MSEAEDRELRALQAALAAEHAAVYGYGVV</sequence>
<evidence type="ECO:0000313" key="1">
    <source>
        <dbReference type="EMBL" id="NEA85570.1"/>
    </source>
</evidence>
<proteinExistence type="predicted"/>
<organism evidence="1">
    <name type="scientific">Streptomyces sp. SID14436</name>
    <dbReference type="NCBI Taxonomy" id="2706070"/>
    <lineage>
        <taxon>Bacteria</taxon>
        <taxon>Bacillati</taxon>
        <taxon>Actinomycetota</taxon>
        <taxon>Actinomycetes</taxon>
        <taxon>Kitasatosporales</taxon>
        <taxon>Streptomycetaceae</taxon>
        <taxon>Streptomyces</taxon>
    </lineage>
</organism>
<dbReference type="SUPFAM" id="SSF47240">
    <property type="entry name" value="Ferritin-like"/>
    <property type="match status" value="1"/>
</dbReference>
<name>A0A6G3QQV9_9ACTN</name>
<reference evidence="1" key="1">
    <citation type="submission" date="2020-01" db="EMBL/GenBank/DDBJ databases">
        <title>Insect and environment-associated Actinomycetes.</title>
        <authorList>
            <person name="Currrie C."/>
            <person name="Chevrette M."/>
            <person name="Carlson C."/>
            <person name="Stubbendieck R."/>
            <person name="Wendt-Pienkowski E."/>
        </authorList>
    </citation>
    <scope>NUCLEOTIDE SEQUENCE</scope>
    <source>
        <strain evidence="1">SID14436</strain>
    </source>
</reference>
<accession>A0A6G3QQV9</accession>
<dbReference type="InterPro" id="IPR009078">
    <property type="entry name" value="Ferritin-like_SF"/>
</dbReference>
<dbReference type="AlphaFoldDB" id="A0A6G3QQV9"/>